<reference evidence="1 2" key="1">
    <citation type="submission" date="2017-06" db="EMBL/GenBank/DDBJ databases">
        <title>Genome sequencing of cyanobaciteial culture collection at National Institute for Environmental Studies (NIES).</title>
        <authorList>
            <person name="Hirose Y."/>
            <person name="Shimura Y."/>
            <person name="Fujisawa T."/>
            <person name="Nakamura Y."/>
            <person name="Kawachi M."/>
        </authorList>
    </citation>
    <scope>NUCLEOTIDE SEQUENCE [LARGE SCALE GENOMIC DNA]</scope>
    <source>
        <strain evidence="1 2">NIES-267</strain>
    </source>
</reference>
<evidence type="ECO:0000313" key="1">
    <source>
        <dbReference type="EMBL" id="BAY85102.1"/>
    </source>
</evidence>
<dbReference type="AlphaFoldDB" id="A0A1Z4LV41"/>
<gene>
    <name evidence="1" type="ORF">NIES267_46000</name>
</gene>
<dbReference type="EMBL" id="AP018227">
    <property type="protein sequence ID" value="BAY85102.1"/>
    <property type="molecule type" value="Genomic_DNA"/>
</dbReference>
<sequence>MTSFTVNSDSNLKGDAEIWNNLKQAISISSGFQRWQVEQTQSGLQIEQLNLDEQVQRYLRETLENLAY</sequence>
<protein>
    <submittedName>
        <fullName evidence="1">Uncharacterized protein</fullName>
    </submittedName>
</protein>
<dbReference type="Proteomes" id="UP000218418">
    <property type="component" value="Chromosome"/>
</dbReference>
<evidence type="ECO:0000313" key="2">
    <source>
        <dbReference type="Proteomes" id="UP000218418"/>
    </source>
</evidence>
<accession>A0A1Z4LV41</accession>
<organism evidence="1 2">
    <name type="scientific">Calothrix parasitica NIES-267</name>
    <dbReference type="NCBI Taxonomy" id="1973488"/>
    <lineage>
        <taxon>Bacteria</taxon>
        <taxon>Bacillati</taxon>
        <taxon>Cyanobacteriota</taxon>
        <taxon>Cyanophyceae</taxon>
        <taxon>Nostocales</taxon>
        <taxon>Calotrichaceae</taxon>
        <taxon>Calothrix</taxon>
    </lineage>
</organism>
<name>A0A1Z4LV41_9CYAN</name>
<keyword evidence="2" id="KW-1185">Reference proteome</keyword>
<proteinExistence type="predicted"/>
<dbReference type="OrthoDB" id="573503at2"/>